<keyword evidence="4" id="KW-0804">Transcription</keyword>
<dbReference type="RefSeq" id="WP_123201170.1">
    <property type="nucleotide sequence ID" value="NZ_RJMB01000008.1"/>
</dbReference>
<dbReference type="PROSITE" id="PS50921">
    <property type="entry name" value="ANTAR"/>
    <property type="match status" value="1"/>
</dbReference>
<dbReference type="InterPro" id="IPR012074">
    <property type="entry name" value="GAF_ANTAR"/>
</dbReference>
<sequence>MADTLVADFDVAELLHQLAEHCVELLGATAAGLLLADERGTLHIVAASTEKTRLLELFQVQNDEGPCLDCFASGEPVSVPDLADAMERWPIFAAHAREQDFASVHALPLRLRGEMVGALNLFGVTPAPLSKADLEVAQGLADVATIGILQERALRRSYTLTEQLQHALNSRVVIEQAKGVLAGREGIDVDEAFSRIRSHARSNNLRLTELAREIATGQLKERLSS</sequence>
<keyword evidence="1" id="KW-0808">Transferase</keyword>
<dbReference type="InterPro" id="IPR003018">
    <property type="entry name" value="GAF"/>
</dbReference>
<name>A0A3N0EBB6_9ACTN</name>
<evidence type="ECO:0000256" key="2">
    <source>
        <dbReference type="ARBA" id="ARBA00022777"/>
    </source>
</evidence>
<dbReference type="OrthoDB" id="3683444at2"/>
<evidence type="ECO:0000256" key="3">
    <source>
        <dbReference type="ARBA" id="ARBA00023015"/>
    </source>
</evidence>
<organism evidence="6 7">
    <name type="scientific">Halostreptopolyspora alba</name>
    <dbReference type="NCBI Taxonomy" id="2487137"/>
    <lineage>
        <taxon>Bacteria</taxon>
        <taxon>Bacillati</taxon>
        <taxon>Actinomycetota</taxon>
        <taxon>Actinomycetes</taxon>
        <taxon>Streptosporangiales</taxon>
        <taxon>Nocardiopsidaceae</taxon>
        <taxon>Halostreptopolyspora</taxon>
    </lineage>
</organism>
<evidence type="ECO:0000313" key="7">
    <source>
        <dbReference type="Proteomes" id="UP000269198"/>
    </source>
</evidence>
<dbReference type="InterPro" id="IPR011006">
    <property type="entry name" value="CheY-like_superfamily"/>
</dbReference>
<dbReference type="PIRSF" id="PIRSF036625">
    <property type="entry name" value="GAF_ANTAR"/>
    <property type="match status" value="1"/>
</dbReference>
<keyword evidence="7" id="KW-1185">Reference proteome</keyword>
<evidence type="ECO:0000313" key="6">
    <source>
        <dbReference type="EMBL" id="RNL85120.1"/>
    </source>
</evidence>
<dbReference type="InterPro" id="IPR036388">
    <property type="entry name" value="WH-like_DNA-bd_sf"/>
</dbReference>
<dbReference type="Proteomes" id="UP000269198">
    <property type="component" value="Unassembled WGS sequence"/>
</dbReference>
<dbReference type="InterPro" id="IPR005561">
    <property type="entry name" value="ANTAR"/>
</dbReference>
<keyword evidence="2" id="KW-0418">Kinase</keyword>
<keyword evidence="3" id="KW-0805">Transcription regulation</keyword>
<evidence type="ECO:0000256" key="1">
    <source>
        <dbReference type="ARBA" id="ARBA00022679"/>
    </source>
</evidence>
<proteinExistence type="predicted"/>
<dbReference type="InterPro" id="IPR029016">
    <property type="entry name" value="GAF-like_dom_sf"/>
</dbReference>
<comment type="caution">
    <text evidence="6">The sequence shown here is derived from an EMBL/GenBank/DDBJ whole genome shotgun (WGS) entry which is preliminary data.</text>
</comment>
<reference evidence="6 7" key="1">
    <citation type="submission" date="2018-11" db="EMBL/GenBank/DDBJ databases">
        <title>The genome draft of YIM 96095.</title>
        <authorList>
            <person name="Tang S.-K."/>
            <person name="Chunyu W.-X."/>
            <person name="Feng Y.-Z."/>
        </authorList>
    </citation>
    <scope>NUCLEOTIDE SEQUENCE [LARGE SCALE GENOMIC DNA]</scope>
    <source>
        <strain evidence="6 7">YIM 96095</strain>
    </source>
</reference>
<dbReference type="Pfam" id="PF03861">
    <property type="entry name" value="ANTAR"/>
    <property type="match status" value="1"/>
</dbReference>
<protein>
    <submittedName>
        <fullName evidence="6">ANTAR domain-containing protein</fullName>
    </submittedName>
</protein>
<dbReference type="EMBL" id="RJMB01000008">
    <property type="protein sequence ID" value="RNL85120.1"/>
    <property type="molecule type" value="Genomic_DNA"/>
</dbReference>
<dbReference type="Pfam" id="PF13185">
    <property type="entry name" value="GAF_2"/>
    <property type="match status" value="1"/>
</dbReference>
<dbReference type="AlphaFoldDB" id="A0A3N0EBB6"/>
<dbReference type="Gene3D" id="1.10.10.10">
    <property type="entry name" value="Winged helix-like DNA-binding domain superfamily/Winged helix DNA-binding domain"/>
    <property type="match status" value="1"/>
</dbReference>
<dbReference type="SMART" id="SM00065">
    <property type="entry name" value="GAF"/>
    <property type="match status" value="1"/>
</dbReference>
<dbReference type="SUPFAM" id="SSF52172">
    <property type="entry name" value="CheY-like"/>
    <property type="match status" value="1"/>
</dbReference>
<dbReference type="GO" id="GO:0003723">
    <property type="term" value="F:RNA binding"/>
    <property type="evidence" value="ECO:0007669"/>
    <property type="project" value="InterPro"/>
</dbReference>
<dbReference type="Gene3D" id="3.30.450.40">
    <property type="match status" value="1"/>
</dbReference>
<evidence type="ECO:0000256" key="4">
    <source>
        <dbReference type="ARBA" id="ARBA00023163"/>
    </source>
</evidence>
<accession>A0A3N0EBB6</accession>
<gene>
    <name evidence="6" type="ORF">EFW17_10400</name>
</gene>
<evidence type="ECO:0000259" key="5">
    <source>
        <dbReference type="PROSITE" id="PS50921"/>
    </source>
</evidence>
<dbReference type="GO" id="GO:0016301">
    <property type="term" value="F:kinase activity"/>
    <property type="evidence" value="ECO:0007669"/>
    <property type="project" value="UniProtKB-KW"/>
</dbReference>
<dbReference type="SUPFAM" id="SSF55781">
    <property type="entry name" value="GAF domain-like"/>
    <property type="match status" value="1"/>
</dbReference>
<feature type="domain" description="ANTAR" evidence="5">
    <location>
        <begin position="154"/>
        <end position="215"/>
    </location>
</feature>
<dbReference type="SMART" id="SM01012">
    <property type="entry name" value="ANTAR"/>
    <property type="match status" value="1"/>
</dbReference>